<evidence type="ECO:0000313" key="3">
    <source>
        <dbReference type="EMBL" id="KAK6590825.1"/>
    </source>
</evidence>
<reference evidence="3 4" key="1">
    <citation type="submission" date="2023-10" db="EMBL/GenBank/DDBJ databases">
        <title>Comparative genomics analysis reveals potential genetic determinants of host preference in Cryptosporidium xiaoi.</title>
        <authorList>
            <person name="Xiao L."/>
            <person name="Li J."/>
        </authorList>
    </citation>
    <scope>NUCLEOTIDE SEQUENCE [LARGE SCALE GENOMIC DNA]</scope>
    <source>
        <strain evidence="3 4">52996</strain>
    </source>
</reference>
<dbReference type="Proteomes" id="UP001311799">
    <property type="component" value="Unassembled WGS sequence"/>
</dbReference>
<feature type="transmembrane region" description="Helical" evidence="2">
    <location>
        <begin position="1237"/>
        <end position="1256"/>
    </location>
</feature>
<keyword evidence="2" id="KW-0472">Membrane</keyword>
<feature type="transmembrane region" description="Helical" evidence="2">
    <location>
        <begin position="1276"/>
        <end position="1297"/>
    </location>
</feature>
<feature type="transmembrane region" description="Helical" evidence="2">
    <location>
        <begin position="1317"/>
        <end position="1340"/>
    </location>
</feature>
<evidence type="ECO:0000256" key="2">
    <source>
        <dbReference type="SAM" id="Phobius"/>
    </source>
</evidence>
<comment type="caution">
    <text evidence="3">The sequence shown here is derived from an EMBL/GenBank/DDBJ whole genome shotgun (WGS) entry which is preliminary data.</text>
</comment>
<feature type="transmembrane region" description="Helical" evidence="2">
    <location>
        <begin position="531"/>
        <end position="557"/>
    </location>
</feature>
<accession>A0AAV9Y3N7</accession>
<feature type="transmembrane region" description="Helical" evidence="2">
    <location>
        <begin position="563"/>
        <end position="586"/>
    </location>
</feature>
<proteinExistence type="predicted"/>
<gene>
    <name evidence="3" type="ORF">RS030_121985</name>
</gene>
<evidence type="ECO:0000256" key="1">
    <source>
        <dbReference type="SAM" id="Coils"/>
    </source>
</evidence>
<dbReference type="EMBL" id="JAWDEY010000003">
    <property type="protein sequence ID" value="KAK6590825.1"/>
    <property type="molecule type" value="Genomic_DNA"/>
</dbReference>
<feature type="transmembrane region" description="Helical" evidence="2">
    <location>
        <begin position="484"/>
        <end position="510"/>
    </location>
</feature>
<feature type="transmembrane region" description="Helical" evidence="2">
    <location>
        <begin position="388"/>
        <end position="406"/>
    </location>
</feature>
<keyword evidence="2" id="KW-1133">Transmembrane helix</keyword>
<organism evidence="3 4">
    <name type="scientific">Cryptosporidium xiaoi</name>
    <dbReference type="NCBI Taxonomy" id="659607"/>
    <lineage>
        <taxon>Eukaryota</taxon>
        <taxon>Sar</taxon>
        <taxon>Alveolata</taxon>
        <taxon>Apicomplexa</taxon>
        <taxon>Conoidasida</taxon>
        <taxon>Coccidia</taxon>
        <taxon>Eucoccidiorida</taxon>
        <taxon>Eimeriorina</taxon>
        <taxon>Cryptosporidiidae</taxon>
        <taxon>Cryptosporidium</taxon>
    </lineage>
</organism>
<feature type="transmembrane region" description="Helical" evidence="2">
    <location>
        <begin position="1381"/>
        <end position="1404"/>
    </location>
</feature>
<protein>
    <recommendedName>
        <fullName evidence="5">Integral membrane protein</fullName>
    </recommendedName>
</protein>
<sequence>MNQFPTVDFRGNYPGELSRQCVKFDEENESYSNNKEVKFSILDSTYTVNLPTSSNQERIKQKKAKRYYIQSTLEVNIDNQHPLSNIEAYREKIFPFVLTPNITIWSPKEEKTVKSRLTSIWKKLSNSEPSIYGILKEGGTAYSIPETIDLLLFISVCFFFIIFVTVYDASGDVRNAIYDNLSKQKFDLQPNLSSGCIGFVGENGVSSFENLYSTLFSDYITNSKKNLSDSIKESDIFPCGRGTVSDVVTKADYVRWIALILFPAFVDFRSNLNSPLITPVVMQLSFLDDEIPDISITETRAVLNKNTIYLYPYDTESIYKFFDKIIINENYFGNDKITGINTSFFTYNPFLGIESRVNFILEATSITGFFSSNLSINSLLVKTNKYSYIYFVLAFFVMFVSLVRIITHKDVLISPMKTIKSSLNRMFAVLGSLLFLVSSIAYISYFIPINWIWFQDSYLDSSKVENLNVSKLDTLFSEMNSHFAYLYTCVSLYRVTGCCSTIIMLWELFWFISIKFSRKHATSITVIVKKLVLPTLLGAAIGILLSICYGYVGLIILGHYSSIFSTFSSIMLHMLLIITGNCGFVWELLYRSNTYTGLFIIPLFIFFGIVFPSYIYALLCHLYNSTVDTVEWCWDNCSRNYSSKVLISPWYINYGEISKKNNQSFENENLEVNAIEKSNSEINELLTIRNRYSEFMAQSTTFERIYDMLFSKKRFFTKEQRKEIELSKYDAFEQVRKVKSEMDEQKNDKIQTKVSLNSSSGPLSLNSNNSQHSYKNLITKSIHEYYSSIFNFGKTAFSLPGTVSFSRGNAISTSQELMYRMVGTMESSVDITQSIHFKNKDDNNSNSIGLNDQNGLPLQVNNVMAKSSCPKMENLLTFTEKINSIGESIWFGVIIFIFLILLIISTILEYRMHLIGAHLNSISWNEFFNVINANVQKPIISSTESKYYDTVTLSKHITNSDSLSIYSSETPSKISLWISLAISKILYNYTSEIQTNTLFPNIDTNSEKPVIIFNQNLLLNLDKDPGVLFRAVVTSEERSLVNLYDGVVSENDLFKFFYTSSDKCSSYNDNDNKMINDFNMEYRNKKIMNFPGYYFKLIVPDNFLNTFNSLYEILSELLQYPKVIYFDVLLPALILKDQVINFVRISFTNNLTGSINKTPTNILIDVSRKNVSKYIKIAIEVAIFVFNIAYIVIFSLECKKFIKIYRNSPITSGRSARSTTFSFFNYILTDLSRIHDLFIILLIFARTCLYIVVFYYKFTLANSIISLSVFDKLYELTIGLSYLNIALIWLLVIRLIGPLTSISANFRFLIYSYSRCISPLFLTFLFMTFIFIGLIILVFVNFSLCNSKYSTFYEALTTVVDIFTGNFDYLEGYDCSPSLTIVVILPLFFAITYIVLPFNTIIILRGLWLSKKESDDVNRIFKIVTDSYNHRISEEYKKYMKNVTGMNTQISERDIWENVGIDYDEDNPIDRGKYEVKQEISTKHDDNSSKLAEISDEQWESSPDFIKEWAEYEAESFIDRFRNVEKEFRMATSSTGYYSKFVSEWEGNVFKELQLLEVTTNEAEQLLRRLQRAIRGTANKVRLSQALQTNNLEAVIREKEEEREAKRALIKARKKQIK</sequence>
<feature type="transmembrane region" description="Helical" evidence="2">
    <location>
        <begin position="427"/>
        <end position="453"/>
    </location>
</feature>
<keyword evidence="4" id="KW-1185">Reference proteome</keyword>
<feature type="coiled-coil region" evidence="1">
    <location>
        <begin position="1553"/>
        <end position="1616"/>
    </location>
</feature>
<feature type="transmembrane region" description="Helical" evidence="2">
    <location>
        <begin position="150"/>
        <end position="167"/>
    </location>
</feature>
<evidence type="ECO:0008006" key="5">
    <source>
        <dbReference type="Google" id="ProtNLM"/>
    </source>
</evidence>
<feature type="transmembrane region" description="Helical" evidence="2">
    <location>
        <begin position="1177"/>
        <end position="1196"/>
    </location>
</feature>
<feature type="transmembrane region" description="Helical" evidence="2">
    <location>
        <begin position="598"/>
        <end position="619"/>
    </location>
</feature>
<keyword evidence="1" id="KW-0175">Coiled coil</keyword>
<evidence type="ECO:0000313" key="4">
    <source>
        <dbReference type="Proteomes" id="UP001311799"/>
    </source>
</evidence>
<feature type="transmembrane region" description="Helical" evidence="2">
    <location>
        <begin position="889"/>
        <end position="908"/>
    </location>
</feature>
<name>A0AAV9Y3N7_9CRYT</name>
<keyword evidence="2" id="KW-0812">Transmembrane</keyword>